<dbReference type="PANTHER" id="PTHR32208:SF21">
    <property type="entry name" value="LOW QUALITY PROTEIN: ALDEHYDE OXIDASE GLOX-LIKE"/>
    <property type="match status" value="1"/>
</dbReference>
<dbReference type="InterPro" id="IPR006311">
    <property type="entry name" value="TAT_signal"/>
</dbReference>
<dbReference type="AlphaFoldDB" id="A0A6L9XXI8"/>
<dbReference type="CDD" id="cd02851">
    <property type="entry name" value="E_set_GO_C"/>
    <property type="match status" value="1"/>
</dbReference>
<evidence type="ECO:0000313" key="5">
    <source>
        <dbReference type="EMBL" id="NEN05937.1"/>
    </source>
</evidence>
<feature type="chain" id="PRO_5027033166" evidence="2">
    <location>
        <begin position="31"/>
        <end position="1119"/>
    </location>
</feature>
<dbReference type="RefSeq" id="WP_163289353.1">
    <property type="nucleotide sequence ID" value="NZ_JAAGWY010000002.1"/>
</dbReference>
<evidence type="ECO:0000259" key="4">
    <source>
        <dbReference type="Pfam" id="PF09118"/>
    </source>
</evidence>
<dbReference type="PANTHER" id="PTHR32208">
    <property type="entry name" value="SECRETED PROTEIN-RELATED"/>
    <property type="match status" value="1"/>
</dbReference>
<feature type="domain" description="Galactose oxidase-like Early set" evidence="4">
    <location>
        <begin position="703"/>
        <end position="794"/>
    </location>
</feature>
<evidence type="ECO:0000313" key="6">
    <source>
        <dbReference type="Proteomes" id="UP000474967"/>
    </source>
</evidence>
<dbReference type="SMART" id="SM00612">
    <property type="entry name" value="Kelch"/>
    <property type="match status" value="4"/>
</dbReference>
<dbReference type="Pfam" id="PF09118">
    <property type="entry name" value="GO-like_E_set"/>
    <property type="match status" value="1"/>
</dbReference>
<feature type="signal peptide" evidence="2">
    <location>
        <begin position="1"/>
        <end position="30"/>
    </location>
</feature>
<keyword evidence="6" id="KW-1185">Reference proteome</keyword>
<dbReference type="InterPro" id="IPR015202">
    <property type="entry name" value="GO-like_E_set"/>
</dbReference>
<proteinExistence type="predicted"/>
<dbReference type="GO" id="GO:0005975">
    <property type="term" value="P:carbohydrate metabolic process"/>
    <property type="evidence" value="ECO:0007669"/>
    <property type="project" value="UniProtKB-ARBA"/>
</dbReference>
<protein>
    <submittedName>
        <fullName evidence="5">DUF1929 domain-containing protein</fullName>
    </submittedName>
</protein>
<comment type="caution">
    <text evidence="5">The sequence shown here is derived from an EMBL/GenBank/DDBJ whole genome shotgun (WGS) entry which is preliminary data.</text>
</comment>
<evidence type="ECO:0000259" key="3">
    <source>
        <dbReference type="Pfam" id="PF07250"/>
    </source>
</evidence>
<keyword evidence="1 2" id="KW-0732">Signal</keyword>
<dbReference type="Pfam" id="PF17957">
    <property type="entry name" value="Big_7"/>
    <property type="match status" value="1"/>
</dbReference>
<dbReference type="Gene3D" id="2.130.10.80">
    <property type="entry name" value="Galactose oxidase/kelch, beta-propeller"/>
    <property type="match status" value="1"/>
</dbReference>
<dbReference type="SUPFAM" id="SSF49265">
    <property type="entry name" value="Fibronectin type III"/>
    <property type="match status" value="1"/>
</dbReference>
<dbReference type="Gene3D" id="2.60.40.10">
    <property type="entry name" value="Immunoglobulins"/>
    <property type="match status" value="3"/>
</dbReference>
<dbReference type="Pfam" id="PF07250">
    <property type="entry name" value="Glyoxal_oxid_N"/>
    <property type="match status" value="1"/>
</dbReference>
<dbReference type="InterPro" id="IPR037293">
    <property type="entry name" value="Gal_Oxidase_central_sf"/>
</dbReference>
<dbReference type="InterPro" id="IPR009880">
    <property type="entry name" value="Glyoxal_oxidase_N"/>
</dbReference>
<dbReference type="InterPro" id="IPR011043">
    <property type="entry name" value="Gal_Oxase/kelch_b-propeller"/>
</dbReference>
<dbReference type="EMBL" id="JAAGWY010000002">
    <property type="protein sequence ID" value="NEN05937.1"/>
    <property type="molecule type" value="Genomic_DNA"/>
</dbReference>
<dbReference type="InterPro" id="IPR013783">
    <property type="entry name" value="Ig-like_fold"/>
</dbReference>
<reference evidence="5 6" key="1">
    <citation type="journal article" date="2014" name="J. Microbiol.">
        <title>Diaminobutyricibacter tongyongensis gen. nov., sp. nov. and Homoserinibacter gongjuensis gen. nov., sp. nov. belong to the family Microbacteriaceae.</title>
        <authorList>
            <person name="Kim S.J."/>
            <person name="Ahn J.H."/>
            <person name="Weon H.Y."/>
            <person name="Hamada M."/>
            <person name="Suzuki K."/>
            <person name="Kwon S.W."/>
        </authorList>
    </citation>
    <scope>NUCLEOTIDE SEQUENCE [LARGE SCALE GENOMIC DNA]</scope>
    <source>
        <strain evidence="5 6">NBRC 108724</strain>
    </source>
</reference>
<name>A0A6L9XXI8_9MICO</name>
<organism evidence="5 6">
    <name type="scientific">Leifsonia tongyongensis</name>
    <dbReference type="NCBI Taxonomy" id="1268043"/>
    <lineage>
        <taxon>Bacteria</taxon>
        <taxon>Bacillati</taxon>
        <taxon>Actinomycetota</taxon>
        <taxon>Actinomycetes</taxon>
        <taxon>Micrococcales</taxon>
        <taxon>Microbacteriaceae</taxon>
        <taxon>Leifsonia</taxon>
    </lineage>
</organism>
<evidence type="ECO:0000256" key="2">
    <source>
        <dbReference type="SAM" id="SignalP"/>
    </source>
</evidence>
<dbReference type="SUPFAM" id="SSF50965">
    <property type="entry name" value="Galactose oxidase, central domain"/>
    <property type="match status" value="1"/>
</dbReference>
<feature type="domain" description="Glyoxal oxidase N-terminal" evidence="3">
    <location>
        <begin position="578"/>
        <end position="682"/>
    </location>
</feature>
<dbReference type="SUPFAM" id="SSF81296">
    <property type="entry name" value="E set domains"/>
    <property type="match status" value="1"/>
</dbReference>
<dbReference type="Proteomes" id="UP000474967">
    <property type="component" value="Unassembled WGS sequence"/>
</dbReference>
<sequence>MKRKSARRLLVLTTAVSLAALALSPAPAFAADPLATDVVVSAHQNTPAASVTTAAFSTSHTGELLVAFIATDGATTAGSAKVNTVTGGGLTWSLRKRTNSQYGTAEIWQAVAPTALTNATVTANYVGSYVASLTVAAFTGADTTTLGAVGGDSAATGAPSASLTSTRTGSWVWGVGDDWSTATPRTTGIGQTQVDQMLASVGDTFWTQRQTVPGTVTAPSTVTINDTAPTTDRWNLSLIEILPAGTGGVDTAPPAVALTSPVGGATVSGTVTVSASASDNVGVASVAFALDGSPLGSALTSTPYSLPWDTTSAVGGSHTLTATATDAAGNTATSAPVTVTVANAADPSVVGSWGPVVPWPEVSIHAALTNTGKILTWMGDFSQGGQQYLLDPTTGSYSQVPDAAVDLFCAGQAVLADGRIAVIGGTATSGGLGIKAVTAFNPVTSTWQPLAPMNYPRWYPTGTTLGDGRVLVTSGSDTTSTDLVQVPEVYNPPTNTWTSLPGATKLIPYYPFMYQLPDGRVLQVGASEDPTLTQSLDMSTLQWTTIDSRVLDAASVTSYAPGKFLKAGTASDGGFSGQSAKTAYTLDMNQPNPTWQPTASMAYARSFVNLTTLPDGNVLATGGGTDKSGQNEALAVKPAELWHPSTGTWTTVASLTAPRLYHSVALLLPDGRVFVSGGGGDTGVTNEENYQIYSPPYLFKGARPTITAAPSTAQYNSTAFVQTPDAAGIGSVMLVRTGSITHGFDQNTRTIPLSFTKVAGGLNVQLPANGNAAPPGYYMLFIVNGAGVPSVAAMTRFPAPYEDTVPPSAPGALTATGGTGQAALAWGAATDNVGVTTYDIYRSTTAGFTPAAGNRVAQVGGTTTTWTDTGLAAGTYYYRVAAEDAAHNLGPASNEAQAAVTSSGTYRTITVDKIATAHQGTNTSTIAAAGVTTTGSNELLLAFISSDGPSAGGSAAISSVSGGGLTWTLRQRSNAQAGTAEIWQAVAPAPLTNVTVTATQASGTWQSSMSVVGLLNADASSGATVAASGATGAPAASLTTTRAGSWVWGVGTDWTAARTHTAGAGQTIVDQYLPPAGDTYWLQRQTAQTPGSGTSVTINDTAPTTDQWDLALIEIRPAL</sequence>
<dbReference type="InterPro" id="IPR014756">
    <property type="entry name" value="Ig_E-set"/>
</dbReference>
<accession>A0A6L9XXI8</accession>
<dbReference type="InterPro" id="IPR006652">
    <property type="entry name" value="Kelch_1"/>
</dbReference>
<dbReference type="InterPro" id="IPR036116">
    <property type="entry name" value="FN3_sf"/>
</dbReference>
<evidence type="ECO:0000256" key="1">
    <source>
        <dbReference type="ARBA" id="ARBA00022729"/>
    </source>
</evidence>
<gene>
    <name evidence="5" type="ORF">G3T36_08625</name>
</gene>
<dbReference type="PROSITE" id="PS51318">
    <property type="entry name" value="TAT"/>
    <property type="match status" value="1"/>
</dbReference>